<gene>
    <name evidence="4" type="ORF">TW72_06055</name>
</gene>
<comment type="similarity">
    <text evidence="1">Belongs to the NAD(P)H dehydrogenase (quinone) family.</text>
</comment>
<dbReference type="GeneID" id="58228051"/>
<dbReference type="InterPro" id="IPR029039">
    <property type="entry name" value="Flavoprotein-like_sf"/>
</dbReference>
<dbReference type="GO" id="GO:0003955">
    <property type="term" value="F:NAD(P)H dehydrogenase (quinone) activity"/>
    <property type="evidence" value="ECO:0007669"/>
    <property type="project" value="TreeGrafter"/>
</dbReference>
<comment type="caution">
    <text evidence="4">The sequence shown here is derived from an EMBL/GenBank/DDBJ whole genome shotgun (WGS) entry which is preliminary data.</text>
</comment>
<organism evidence="4 5">
    <name type="scientific">Pseudoalteromonas ruthenica</name>
    <dbReference type="NCBI Taxonomy" id="151081"/>
    <lineage>
        <taxon>Bacteria</taxon>
        <taxon>Pseudomonadati</taxon>
        <taxon>Pseudomonadota</taxon>
        <taxon>Gammaproteobacteria</taxon>
        <taxon>Alteromonadales</taxon>
        <taxon>Pseudoalteromonadaceae</taxon>
        <taxon>Pseudoalteromonas</taxon>
    </lineage>
</organism>
<evidence type="ECO:0000313" key="4">
    <source>
        <dbReference type="EMBL" id="KJZ00274.1"/>
    </source>
</evidence>
<evidence type="ECO:0000256" key="1">
    <source>
        <dbReference type="ARBA" id="ARBA00006252"/>
    </source>
</evidence>
<evidence type="ECO:0000313" key="5">
    <source>
        <dbReference type="Proteomes" id="UP000033664"/>
    </source>
</evidence>
<dbReference type="OrthoDB" id="9798454at2"/>
<evidence type="ECO:0000256" key="2">
    <source>
        <dbReference type="ARBA" id="ARBA00023002"/>
    </source>
</evidence>
<dbReference type="Pfam" id="PF02525">
    <property type="entry name" value="Flavodoxin_2"/>
    <property type="match status" value="1"/>
</dbReference>
<keyword evidence="2" id="KW-0560">Oxidoreductase</keyword>
<sequence length="189" mass="21101">MTKNILIINANPKRSSFCQHLADTYECEAREQNNTQRVNLSALQFNPSLDCGYDDEQPLEPDLQVFQQQIAWADHVVIVSPIWWGSLPAKFKGLFDRSFLPGFAFKYQGYTPEPLLTDKTSRIILTMDAPPQSLQDQAASVIAQLDIFTLQFSGFQPSAVSLFGSVVAASESEKSAWVNEIKQIGRAAK</sequence>
<dbReference type="InterPro" id="IPR051545">
    <property type="entry name" value="NAD(P)H_dehydrogenase_qn"/>
</dbReference>
<dbReference type="RefSeq" id="WP_045980147.1">
    <property type="nucleotide sequence ID" value="NZ_JXXY01000015.1"/>
</dbReference>
<dbReference type="eggNOG" id="COG2249">
    <property type="taxonomic scope" value="Bacteria"/>
</dbReference>
<dbReference type="PATRIC" id="fig|151081.8.peg.3044"/>
<protein>
    <submittedName>
        <fullName evidence="4">Oxidoreductase</fullName>
    </submittedName>
</protein>
<proteinExistence type="inferred from homology"/>
<accession>A0A0F4PYY7</accession>
<dbReference type="GO" id="GO:0005829">
    <property type="term" value="C:cytosol"/>
    <property type="evidence" value="ECO:0007669"/>
    <property type="project" value="TreeGrafter"/>
</dbReference>
<dbReference type="AlphaFoldDB" id="A0A0F4PYY7"/>
<dbReference type="PANTHER" id="PTHR10204">
    <property type="entry name" value="NAD P H OXIDOREDUCTASE-RELATED"/>
    <property type="match status" value="1"/>
</dbReference>
<dbReference type="SUPFAM" id="SSF52218">
    <property type="entry name" value="Flavoproteins"/>
    <property type="match status" value="1"/>
</dbReference>
<name>A0A0F4PYY7_9GAMM</name>
<dbReference type="Gene3D" id="3.40.50.360">
    <property type="match status" value="1"/>
</dbReference>
<dbReference type="EMBL" id="JXXZ01000006">
    <property type="protein sequence ID" value="KJZ00274.1"/>
    <property type="molecule type" value="Genomic_DNA"/>
</dbReference>
<dbReference type="InterPro" id="IPR003680">
    <property type="entry name" value="Flavodoxin_fold"/>
</dbReference>
<reference evidence="4 5" key="1">
    <citation type="journal article" date="2015" name="BMC Genomics">
        <title>Genome mining reveals unlocked bioactive potential of marine Gram-negative bacteria.</title>
        <authorList>
            <person name="Machado H."/>
            <person name="Sonnenschein E.C."/>
            <person name="Melchiorsen J."/>
            <person name="Gram L."/>
        </authorList>
    </citation>
    <scope>NUCLEOTIDE SEQUENCE [LARGE SCALE GENOMIC DNA]</scope>
    <source>
        <strain evidence="4 5">S3137</strain>
    </source>
</reference>
<dbReference type="PANTHER" id="PTHR10204:SF34">
    <property type="entry name" value="NAD(P)H DEHYDROGENASE [QUINONE] 1 ISOFORM 1"/>
    <property type="match status" value="1"/>
</dbReference>
<evidence type="ECO:0000259" key="3">
    <source>
        <dbReference type="Pfam" id="PF02525"/>
    </source>
</evidence>
<keyword evidence="5" id="KW-1185">Reference proteome</keyword>
<dbReference type="Proteomes" id="UP000033664">
    <property type="component" value="Unassembled WGS sequence"/>
</dbReference>
<feature type="domain" description="Flavodoxin-like fold" evidence="3">
    <location>
        <begin position="3"/>
        <end position="176"/>
    </location>
</feature>